<evidence type="ECO:0000259" key="5">
    <source>
        <dbReference type="PROSITE" id="PS51390"/>
    </source>
</evidence>
<dbReference type="Pfam" id="PF00095">
    <property type="entry name" value="WAP"/>
    <property type="match status" value="3"/>
</dbReference>
<keyword evidence="7" id="KW-1185">Reference proteome</keyword>
<dbReference type="GO" id="GO:0045087">
    <property type="term" value="P:innate immune response"/>
    <property type="evidence" value="ECO:0007669"/>
    <property type="project" value="TreeGrafter"/>
</dbReference>
<evidence type="ECO:0000313" key="6">
    <source>
        <dbReference type="EMBL" id="OXA43349.1"/>
    </source>
</evidence>
<dbReference type="Gene3D" id="4.10.75.10">
    <property type="entry name" value="Elafin-like"/>
    <property type="match status" value="2"/>
</dbReference>
<dbReference type="Proteomes" id="UP000198287">
    <property type="component" value="Unassembled WGS sequence"/>
</dbReference>
<feature type="chain" id="PRO_5012759322" evidence="4">
    <location>
        <begin position="21"/>
        <end position="260"/>
    </location>
</feature>
<dbReference type="EMBL" id="LNIX01000022">
    <property type="protein sequence ID" value="OXA43349.1"/>
    <property type="molecule type" value="Genomic_DNA"/>
</dbReference>
<evidence type="ECO:0000256" key="1">
    <source>
        <dbReference type="ARBA" id="ARBA00022729"/>
    </source>
</evidence>
<feature type="domain" description="WAP" evidence="5">
    <location>
        <begin position="196"/>
        <end position="250"/>
    </location>
</feature>
<proteinExistence type="predicted"/>
<dbReference type="InterPro" id="IPR050514">
    <property type="entry name" value="WAP_four-disulfide_core"/>
</dbReference>
<sequence length="260" mass="26720">MKFFLAAGLLLCVGVGIGESTKVKGTCPPRKGSGIGICVFNPEINCTGDDQCESKGQLCCPDGCNRSCQDPDEGEDPQLNCPLTGINPAEFAGICTFDPKVNCNENTDCSNGEVCCPQGCNKICKQPLSFPPRKPTPRPPTPPSGDDDSCPPPSATFGACVFDPSVNCVDSSGCLNGKICCADGCGKVCKDPVGPKKPPAGVCPVSLSGDGAIVGACVYDPSRNCGDHGDCKNGKLCCSVGCGKECINPEPEVVHPATKP</sequence>
<dbReference type="GO" id="GO:0019731">
    <property type="term" value="P:antibacterial humoral response"/>
    <property type="evidence" value="ECO:0007669"/>
    <property type="project" value="TreeGrafter"/>
</dbReference>
<dbReference type="PANTHER" id="PTHR19441">
    <property type="entry name" value="WHEY ACDIC PROTEIN WAP"/>
    <property type="match status" value="1"/>
</dbReference>
<dbReference type="AlphaFoldDB" id="A0A226DDT5"/>
<feature type="signal peptide" evidence="4">
    <location>
        <begin position="1"/>
        <end position="20"/>
    </location>
</feature>
<dbReference type="OrthoDB" id="8187079at2759"/>
<keyword evidence="2" id="KW-1015">Disulfide bond</keyword>
<dbReference type="InterPro" id="IPR008197">
    <property type="entry name" value="WAP_dom"/>
</dbReference>
<name>A0A226DDT5_FOLCA</name>
<feature type="region of interest" description="Disordered" evidence="3">
    <location>
        <begin position="131"/>
        <end position="150"/>
    </location>
</feature>
<feature type="domain" description="WAP" evidence="5">
    <location>
        <begin position="131"/>
        <end position="193"/>
    </location>
</feature>
<feature type="domain" description="WAP" evidence="5">
    <location>
        <begin position="88"/>
        <end position="128"/>
    </location>
</feature>
<evidence type="ECO:0000256" key="4">
    <source>
        <dbReference type="SAM" id="SignalP"/>
    </source>
</evidence>
<comment type="caution">
    <text evidence="6">The sequence shown here is derived from an EMBL/GenBank/DDBJ whole genome shotgun (WGS) entry which is preliminary data.</text>
</comment>
<evidence type="ECO:0000256" key="3">
    <source>
        <dbReference type="SAM" id="MobiDB-lite"/>
    </source>
</evidence>
<evidence type="ECO:0000313" key="7">
    <source>
        <dbReference type="Proteomes" id="UP000198287"/>
    </source>
</evidence>
<dbReference type="SMART" id="SM00289">
    <property type="entry name" value="WR1"/>
    <property type="match status" value="3"/>
</dbReference>
<evidence type="ECO:0000256" key="2">
    <source>
        <dbReference type="ARBA" id="ARBA00023157"/>
    </source>
</evidence>
<feature type="compositionally biased region" description="Pro residues" evidence="3">
    <location>
        <begin position="131"/>
        <end position="143"/>
    </location>
</feature>
<dbReference type="InterPro" id="IPR006150">
    <property type="entry name" value="Cys_repeat_1"/>
</dbReference>
<dbReference type="InterPro" id="IPR036645">
    <property type="entry name" value="Elafin-like_sf"/>
</dbReference>
<accession>A0A226DDT5</accession>
<keyword evidence="1 4" id="KW-0732">Signal</keyword>
<reference evidence="6 7" key="1">
    <citation type="submission" date="2015-12" db="EMBL/GenBank/DDBJ databases">
        <title>The genome of Folsomia candida.</title>
        <authorList>
            <person name="Faddeeva A."/>
            <person name="Derks M.F."/>
            <person name="Anvar Y."/>
            <person name="Smit S."/>
            <person name="Van Straalen N."/>
            <person name="Roelofs D."/>
        </authorList>
    </citation>
    <scope>NUCLEOTIDE SEQUENCE [LARGE SCALE GENOMIC DNA]</scope>
    <source>
        <strain evidence="6 7">VU population</strain>
        <tissue evidence="6">Whole body</tissue>
    </source>
</reference>
<feature type="domain" description="WAP" evidence="5">
    <location>
        <begin position="21"/>
        <end position="72"/>
    </location>
</feature>
<dbReference type="PANTHER" id="PTHR19441:SF30">
    <property type="entry name" value="ELAFIN"/>
    <property type="match status" value="1"/>
</dbReference>
<dbReference type="GO" id="GO:0005615">
    <property type="term" value="C:extracellular space"/>
    <property type="evidence" value="ECO:0007669"/>
    <property type="project" value="TreeGrafter"/>
</dbReference>
<dbReference type="GO" id="GO:0004867">
    <property type="term" value="F:serine-type endopeptidase inhibitor activity"/>
    <property type="evidence" value="ECO:0007669"/>
    <property type="project" value="TreeGrafter"/>
</dbReference>
<organism evidence="6 7">
    <name type="scientific">Folsomia candida</name>
    <name type="common">Springtail</name>
    <dbReference type="NCBI Taxonomy" id="158441"/>
    <lineage>
        <taxon>Eukaryota</taxon>
        <taxon>Metazoa</taxon>
        <taxon>Ecdysozoa</taxon>
        <taxon>Arthropoda</taxon>
        <taxon>Hexapoda</taxon>
        <taxon>Collembola</taxon>
        <taxon>Entomobryomorpha</taxon>
        <taxon>Isotomoidea</taxon>
        <taxon>Isotomidae</taxon>
        <taxon>Proisotominae</taxon>
        <taxon>Folsomia</taxon>
    </lineage>
</organism>
<protein>
    <submittedName>
        <fullName evidence="6">Antileukoproteinase</fullName>
    </submittedName>
</protein>
<gene>
    <name evidence="6" type="ORF">Fcan01_21861</name>
</gene>
<dbReference type="PROSITE" id="PS51390">
    <property type="entry name" value="WAP"/>
    <property type="match status" value="4"/>
</dbReference>
<dbReference type="OMA" id="YEECPEP"/>